<evidence type="ECO:0000259" key="2">
    <source>
        <dbReference type="PROSITE" id="PS50943"/>
    </source>
</evidence>
<evidence type="ECO:0000313" key="4">
    <source>
        <dbReference type="Proteomes" id="UP001320898"/>
    </source>
</evidence>
<dbReference type="PROSITE" id="PS50943">
    <property type="entry name" value="HTH_CROC1"/>
    <property type="match status" value="1"/>
</dbReference>
<dbReference type="RefSeq" id="WP_261616433.1">
    <property type="nucleotide sequence ID" value="NZ_JALIDZ010000005.1"/>
</dbReference>
<feature type="region of interest" description="Disordered" evidence="1">
    <location>
        <begin position="1"/>
        <end position="23"/>
    </location>
</feature>
<dbReference type="InterPro" id="IPR001387">
    <property type="entry name" value="Cro/C1-type_HTH"/>
</dbReference>
<dbReference type="SMART" id="SM00530">
    <property type="entry name" value="HTH_XRE"/>
    <property type="match status" value="1"/>
</dbReference>
<dbReference type="EMBL" id="JALIDZ010000005">
    <property type="protein sequence ID" value="MCT8972862.1"/>
    <property type="molecule type" value="Genomic_DNA"/>
</dbReference>
<reference evidence="3 4" key="1">
    <citation type="submission" date="2022-04" db="EMBL/GenBank/DDBJ databases">
        <authorList>
            <person name="Ye Y.-Q."/>
            <person name="Du Z.-J."/>
        </authorList>
    </citation>
    <scope>NUCLEOTIDE SEQUENCE [LARGE SCALE GENOMIC DNA]</scope>
    <source>
        <strain evidence="3 4">A6E488</strain>
    </source>
</reference>
<proteinExistence type="predicted"/>
<dbReference type="InterPro" id="IPR010982">
    <property type="entry name" value="Lambda_DNA-bd_dom_sf"/>
</dbReference>
<comment type="caution">
    <text evidence="3">The sequence shown here is derived from an EMBL/GenBank/DDBJ whole genome shotgun (WGS) entry which is preliminary data.</text>
</comment>
<dbReference type="CDD" id="cd00093">
    <property type="entry name" value="HTH_XRE"/>
    <property type="match status" value="1"/>
</dbReference>
<keyword evidence="4" id="KW-1185">Reference proteome</keyword>
<name>A0AAW5R0F3_9HYPH</name>
<sequence>MARRKASKPSTTADRVKSAREAAGLSTAQVARRLGVTTRTLASWENGRSAPRANRLFMLAGVLDVTPTWLIGGEGTVPPGGRHEIALLKGELKRLRSHHDEMGRLIERIEFSLDMLAQKTEQDS</sequence>
<dbReference type="Proteomes" id="UP001320898">
    <property type="component" value="Unassembled WGS sequence"/>
</dbReference>
<gene>
    <name evidence="3" type="ORF">MUB46_13425</name>
</gene>
<dbReference type="Gene3D" id="1.10.260.40">
    <property type="entry name" value="lambda repressor-like DNA-binding domains"/>
    <property type="match status" value="1"/>
</dbReference>
<protein>
    <submittedName>
        <fullName evidence="3">Helix-turn-helix domain-containing protein</fullName>
    </submittedName>
</protein>
<evidence type="ECO:0000313" key="3">
    <source>
        <dbReference type="EMBL" id="MCT8972862.1"/>
    </source>
</evidence>
<dbReference type="GO" id="GO:0003677">
    <property type="term" value="F:DNA binding"/>
    <property type="evidence" value="ECO:0007669"/>
    <property type="project" value="InterPro"/>
</dbReference>
<dbReference type="AlphaFoldDB" id="A0AAW5R0F3"/>
<dbReference type="Pfam" id="PF01381">
    <property type="entry name" value="HTH_3"/>
    <property type="match status" value="1"/>
</dbReference>
<dbReference type="SUPFAM" id="SSF47413">
    <property type="entry name" value="lambda repressor-like DNA-binding domains"/>
    <property type="match status" value="1"/>
</dbReference>
<feature type="domain" description="HTH cro/C1-type" evidence="2">
    <location>
        <begin position="16"/>
        <end position="70"/>
    </location>
</feature>
<accession>A0AAW5R0F3</accession>
<evidence type="ECO:0000256" key="1">
    <source>
        <dbReference type="SAM" id="MobiDB-lite"/>
    </source>
</evidence>
<organism evidence="3 4">
    <name type="scientific">Microbaculum marinisediminis</name>
    <dbReference type="NCBI Taxonomy" id="2931392"/>
    <lineage>
        <taxon>Bacteria</taxon>
        <taxon>Pseudomonadati</taxon>
        <taxon>Pseudomonadota</taxon>
        <taxon>Alphaproteobacteria</taxon>
        <taxon>Hyphomicrobiales</taxon>
        <taxon>Tepidamorphaceae</taxon>
        <taxon>Microbaculum</taxon>
    </lineage>
</organism>